<reference evidence="1 2" key="1">
    <citation type="submission" date="2018-06" db="EMBL/GenBank/DDBJ databases">
        <title>Mucibacter soli gen. nov., sp. nov., a new member of the family Chitinophagaceae producing mucin.</title>
        <authorList>
            <person name="Kim M.-K."/>
            <person name="Park S."/>
            <person name="Kim T.-S."/>
            <person name="Joung Y."/>
            <person name="Han J.-H."/>
            <person name="Kim S.B."/>
        </authorList>
    </citation>
    <scope>NUCLEOTIDE SEQUENCE [LARGE SCALE GENOMIC DNA]</scope>
    <source>
        <strain evidence="1 2">R1-15</strain>
    </source>
</reference>
<keyword evidence="2" id="KW-1185">Reference proteome</keyword>
<proteinExistence type="predicted"/>
<organism evidence="1 2">
    <name type="scientific">Taibaiella soli</name>
    <dbReference type="NCBI Taxonomy" id="1649169"/>
    <lineage>
        <taxon>Bacteria</taxon>
        <taxon>Pseudomonadati</taxon>
        <taxon>Bacteroidota</taxon>
        <taxon>Chitinophagia</taxon>
        <taxon>Chitinophagales</taxon>
        <taxon>Chitinophagaceae</taxon>
        <taxon>Taibaiella</taxon>
    </lineage>
</organism>
<accession>A0A2W2AJG4</accession>
<name>A0A2W2AJG4_9BACT</name>
<dbReference type="EMBL" id="QKTW01000018">
    <property type="protein sequence ID" value="PZF72400.1"/>
    <property type="molecule type" value="Genomic_DNA"/>
</dbReference>
<dbReference type="AlphaFoldDB" id="A0A2W2AJG4"/>
<comment type="caution">
    <text evidence="1">The sequence shown here is derived from an EMBL/GenBank/DDBJ whole genome shotgun (WGS) entry which is preliminary data.</text>
</comment>
<gene>
    <name evidence="1" type="ORF">DN068_13685</name>
</gene>
<evidence type="ECO:0000313" key="2">
    <source>
        <dbReference type="Proteomes" id="UP000248745"/>
    </source>
</evidence>
<dbReference type="Proteomes" id="UP000248745">
    <property type="component" value="Unassembled WGS sequence"/>
</dbReference>
<evidence type="ECO:0000313" key="1">
    <source>
        <dbReference type="EMBL" id="PZF72400.1"/>
    </source>
</evidence>
<protein>
    <submittedName>
        <fullName evidence="1">Uncharacterized protein</fullName>
    </submittedName>
</protein>
<sequence length="215" mass="25225">MFCSCKHKQPKTVSHSKREDSIANEKALWHYADSIQSAFIRSVREPHIDTFKHEVYRYWVDLVFHPDFTFRLEDINGKWMLTSRWIQDECAGCKTDISIIVHGKTRKTRYGSVIDSSVQELTTKQWNTFHDLLEGSYYRCMQSPDCDDGILDGNSLILETMSMTGCCCKPDSLHYYHVGVHVPREGSFKQACKYLMSISLLLEPKNWRRDLWRIM</sequence>